<organism evidence="1 2">
    <name type="scientific">Actinoplanes italicus</name>
    <dbReference type="NCBI Taxonomy" id="113567"/>
    <lineage>
        <taxon>Bacteria</taxon>
        <taxon>Bacillati</taxon>
        <taxon>Actinomycetota</taxon>
        <taxon>Actinomycetes</taxon>
        <taxon>Micromonosporales</taxon>
        <taxon>Micromonosporaceae</taxon>
        <taxon>Actinoplanes</taxon>
    </lineage>
</organism>
<dbReference type="AlphaFoldDB" id="A0A2T0KA16"/>
<evidence type="ECO:0000313" key="2">
    <source>
        <dbReference type="Proteomes" id="UP000239415"/>
    </source>
</evidence>
<name>A0A2T0KA16_9ACTN</name>
<proteinExistence type="predicted"/>
<accession>A0A2T0KA16</accession>
<gene>
    <name evidence="1" type="ORF">CLV67_10971</name>
</gene>
<dbReference type="Proteomes" id="UP000239415">
    <property type="component" value="Unassembled WGS sequence"/>
</dbReference>
<dbReference type="EMBL" id="PVMZ01000009">
    <property type="protein sequence ID" value="PRX19806.1"/>
    <property type="molecule type" value="Genomic_DNA"/>
</dbReference>
<keyword evidence="2" id="KW-1185">Reference proteome</keyword>
<protein>
    <submittedName>
        <fullName evidence="1">Uncharacterized protein</fullName>
    </submittedName>
</protein>
<evidence type="ECO:0000313" key="1">
    <source>
        <dbReference type="EMBL" id="PRX19806.1"/>
    </source>
</evidence>
<sequence>MTGFEADSLDVLVDTRDETVTSLLQAAIGALNLVRGDAVLIAAARGIPGCWIMEVGGVPAERSVCPAWSTRDAPAQPGLIRLT</sequence>
<comment type="caution">
    <text evidence="1">The sequence shown here is derived from an EMBL/GenBank/DDBJ whole genome shotgun (WGS) entry which is preliminary data.</text>
</comment>
<dbReference type="RefSeq" id="WP_106321509.1">
    <property type="nucleotide sequence ID" value="NZ_BOMO01000077.1"/>
</dbReference>
<reference evidence="1 2" key="1">
    <citation type="submission" date="2018-03" db="EMBL/GenBank/DDBJ databases">
        <title>Genomic Encyclopedia of Archaeal and Bacterial Type Strains, Phase II (KMG-II): from individual species to whole genera.</title>
        <authorList>
            <person name="Goeker M."/>
        </authorList>
    </citation>
    <scope>NUCLEOTIDE SEQUENCE [LARGE SCALE GENOMIC DNA]</scope>
    <source>
        <strain evidence="1 2">DSM 43146</strain>
    </source>
</reference>